<comment type="caution">
    <text evidence="1">The sequence shown here is derived from an EMBL/GenBank/DDBJ whole genome shotgun (WGS) entry which is preliminary data.</text>
</comment>
<accession>A0AA94EDF5</accession>
<dbReference type="AlphaFoldDB" id="A0AA94EDF5"/>
<dbReference type="EMBL" id="PIPS01000003">
    <property type="protein sequence ID" value="RUO42428.1"/>
    <property type="molecule type" value="Genomic_DNA"/>
</dbReference>
<proteinExistence type="predicted"/>
<name>A0AA94EDF5_9GAMM</name>
<evidence type="ECO:0000313" key="1">
    <source>
        <dbReference type="EMBL" id="RUO42428.1"/>
    </source>
</evidence>
<dbReference type="Proteomes" id="UP000286680">
    <property type="component" value="Unassembled WGS sequence"/>
</dbReference>
<reference evidence="2" key="1">
    <citation type="journal article" date="2018" name="Front. Microbiol.">
        <title>Genome-Based Analysis Reveals the Taxonomy and Diversity of the Family Idiomarinaceae.</title>
        <authorList>
            <person name="Liu Y."/>
            <person name="Lai Q."/>
            <person name="Shao Z."/>
        </authorList>
    </citation>
    <scope>NUCLEOTIDE SEQUENCE [LARGE SCALE GENOMIC DNA]</scope>
    <source>
        <strain evidence="2">SN-14</strain>
    </source>
</reference>
<keyword evidence="2" id="KW-1185">Reference proteome</keyword>
<protein>
    <submittedName>
        <fullName evidence="1">Uncharacterized protein</fullName>
    </submittedName>
</protein>
<organism evidence="1 2">
    <name type="scientific">Idiomarina aquatica</name>
    <dbReference type="NCBI Taxonomy" id="1327752"/>
    <lineage>
        <taxon>Bacteria</taxon>
        <taxon>Pseudomonadati</taxon>
        <taxon>Pseudomonadota</taxon>
        <taxon>Gammaproteobacteria</taxon>
        <taxon>Alteromonadales</taxon>
        <taxon>Idiomarinaceae</taxon>
        <taxon>Idiomarina</taxon>
    </lineage>
</organism>
<sequence length="119" mass="12953">MYQGVLEPLRGNAKSKVPWGSMALQTVYSQSFGGSRGNPGEAESIAQWLLGEHQALLAYARQQDKEYQTVDDAEFLRRAVGIVTSFSKQDGLIRTELSKVGIEGLTVGTPCIACKEMSV</sequence>
<evidence type="ECO:0000313" key="2">
    <source>
        <dbReference type="Proteomes" id="UP000286680"/>
    </source>
</evidence>
<gene>
    <name evidence="1" type="ORF">CWE23_10020</name>
</gene>